<organism evidence="2 3">
    <name type="scientific">Amycolatopsis umgeniensis</name>
    <dbReference type="NCBI Taxonomy" id="336628"/>
    <lineage>
        <taxon>Bacteria</taxon>
        <taxon>Bacillati</taxon>
        <taxon>Actinomycetota</taxon>
        <taxon>Actinomycetes</taxon>
        <taxon>Pseudonocardiales</taxon>
        <taxon>Pseudonocardiaceae</taxon>
        <taxon>Amycolatopsis</taxon>
    </lineage>
</organism>
<protein>
    <submittedName>
        <fullName evidence="2">Uncharacterized protein</fullName>
    </submittedName>
</protein>
<gene>
    <name evidence="2" type="ORF">HDA45_004056</name>
</gene>
<dbReference type="Proteomes" id="UP000580861">
    <property type="component" value="Unassembled WGS sequence"/>
</dbReference>
<name>A0A841AYE3_9PSEU</name>
<dbReference type="EMBL" id="JACHMX010000001">
    <property type="protein sequence ID" value="MBB5853969.1"/>
    <property type="molecule type" value="Genomic_DNA"/>
</dbReference>
<sequence>MSTVRHLGVNGIAERLGVTRHAVDKWRGRYPAESAHPFPEPDVEIDGGVPGWLPARLPEIERWRAGMPGRGVGGGRPSAPKVEPELKDWERELLDGGSAEPS</sequence>
<feature type="compositionally biased region" description="Basic and acidic residues" evidence="1">
    <location>
        <begin position="82"/>
        <end position="94"/>
    </location>
</feature>
<evidence type="ECO:0000313" key="3">
    <source>
        <dbReference type="Proteomes" id="UP000580861"/>
    </source>
</evidence>
<reference evidence="2 3" key="1">
    <citation type="submission" date="2020-08" db="EMBL/GenBank/DDBJ databases">
        <title>Sequencing the genomes of 1000 actinobacteria strains.</title>
        <authorList>
            <person name="Klenk H.-P."/>
        </authorList>
    </citation>
    <scope>NUCLEOTIDE SEQUENCE [LARGE SCALE GENOMIC DNA]</scope>
    <source>
        <strain evidence="2 3">DSM 45272</strain>
    </source>
</reference>
<proteinExistence type="predicted"/>
<feature type="region of interest" description="Disordered" evidence="1">
    <location>
        <begin position="66"/>
        <end position="102"/>
    </location>
</feature>
<dbReference type="AlphaFoldDB" id="A0A841AYE3"/>
<comment type="caution">
    <text evidence="2">The sequence shown here is derived from an EMBL/GenBank/DDBJ whole genome shotgun (WGS) entry which is preliminary data.</text>
</comment>
<dbReference type="RefSeq" id="WP_221471192.1">
    <property type="nucleotide sequence ID" value="NZ_JACHMX010000001.1"/>
</dbReference>
<keyword evidence="3" id="KW-1185">Reference proteome</keyword>
<evidence type="ECO:0000256" key="1">
    <source>
        <dbReference type="SAM" id="MobiDB-lite"/>
    </source>
</evidence>
<evidence type="ECO:0000313" key="2">
    <source>
        <dbReference type="EMBL" id="MBB5853969.1"/>
    </source>
</evidence>
<accession>A0A841AYE3</accession>